<evidence type="ECO:0000313" key="7">
    <source>
        <dbReference type="Proteomes" id="UP000192783"/>
    </source>
</evidence>
<gene>
    <name evidence="6" type="ORF">SAMN02746041_03069</name>
</gene>
<dbReference type="GO" id="GO:1990351">
    <property type="term" value="C:transporter complex"/>
    <property type="evidence" value="ECO:0007669"/>
    <property type="project" value="TreeGrafter"/>
</dbReference>
<dbReference type="Pfam" id="PF04453">
    <property type="entry name" value="LptD"/>
    <property type="match status" value="1"/>
</dbReference>
<organism evidence="6 7">
    <name type="scientific">Desulfacinum hydrothermale DSM 13146</name>
    <dbReference type="NCBI Taxonomy" id="1121390"/>
    <lineage>
        <taxon>Bacteria</taxon>
        <taxon>Pseudomonadati</taxon>
        <taxon>Thermodesulfobacteriota</taxon>
        <taxon>Syntrophobacteria</taxon>
        <taxon>Syntrophobacterales</taxon>
        <taxon>Syntrophobacteraceae</taxon>
        <taxon>Desulfacinum</taxon>
    </lineage>
</organism>
<accession>A0A1W1XVC1</accession>
<name>A0A1W1XVC1_9BACT</name>
<evidence type="ECO:0000259" key="5">
    <source>
        <dbReference type="Pfam" id="PF04453"/>
    </source>
</evidence>
<feature type="domain" description="LptD C-terminal" evidence="5">
    <location>
        <begin position="315"/>
        <end position="674"/>
    </location>
</feature>
<dbReference type="Pfam" id="PF03968">
    <property type="entry name" value="LptD_N"/>
    <property type="match status" value="1"/>
</dbReference>
<dbReference type="EMBL" id="FWXF01000024">
    <property type="protein sequence ID" value="SMC27794.1"/>
    <property type="molecule type" value="Genomic_DNA"/>
</dbReference>
<dbReference type="GO" id="GO:0015920">
    <property type="term" value="P:lipopolysaccharide transport"/>
    <property type="evidence" value="ECO:0007669"/>
    <property type="project" value="InterPro"/>
</dbReference>
<protein>
    <submittedName>
        <fullName evidence="6">LPS-assembly protein</fullName>
    </submittedName>
</protein>
<dbReference type="RefSeq" id="WP_084058963.1">
    <property type="nucleotide sequence ID" value="NZ_FWXF01000024.1"/>
</dbReference>
<dbReference type="InterPro" id="IPR007543">
    <property type="entry name" value="LptD_C"/>
</dbReference>
<dbReference type="InterPro" id="IPR005653">
    <property type="entry name" value="OstA-like_N"/>
</dbReference>
<keyword evidence="3" id="KW-0998">Cell outer membrane</keyword>
<dbReference type="HAMAP" id="MF_01411">
    <property type="entry name" value="LPS_assembly_LptD"/>
    <property type="match status" value="1"/>
</dbReference>
<dbReference type="AlphaFoldDB" id="A0A1W1XVC1"/>
<dbReference type="OrthoDB" id="9760225at2"/>
<feature type="domain" description="Organic solvent tolerance-like N-terminal" evidence="4">
    <location>
        <begin position="65"/>
        <end position="104"/>
    </location>
</feature>
<evidence type="ECO:0000256" key="3">
    <source>
        <dbReference type="ARBA" id="ARBA00023237"/>
    </source>
</evidence>
<keyword evidence="7" id="KW-1185">Reference proteome</keyword>
<dbReference type="PANTHER" id="PTHR30189">
    <property type="entry name" value="LPS-ASSEMBLY PROTEIN"/>
    <property type="match status" value="1"/>
</dbReference>
<dbReference type="Proteomes" id="UP000192783">
    <property type="component" value="Unassembled WGS sequence"/>
</dbReference>
<sequence length="762" mass="87489">MENPFTRTISCWLDGPLKSSLARTAGLWLAVLLLWGPAAPIHAQSLLDSAGSGAGFMGDGKTPWTIRADKLTYEAKTRTYEAEGNVRITSGDRIITADWAQVNLTERQATLSGGVRIRYGDDWLTGQRVIWNLDTETGWVDGGTVYFSDNGFYLTGKNITKRGPSQYHVAQGIITTCDPASPDWSISCRDLDVKVNGMGWAKHSTLRLGKVPIFYTPFAYFPMNRERQSGFLMPVFGSSNLHGTYYEQPFFWAFRPDMDLTFYANYMGKRGLMGGLEYEINHASLGRGAWLLHYLDDQADEQDLADQGYSYEGNERYWLRARHSVNLPHEIQAFLDLDFVSDKNFLNEFQSGSVALESTNRTFRRVSRRELLNDETVTVRESSLYLLKRTESAVASMDVHYWDQLDRTRDETTLQQLPQFRASVVPSPLGPWPLYYTVDTSAVHYWRPEGDKGLRADLLPRIYAPLHPWSHLALEPSAGLRATFYQVDWKDDQEQAFQTRWVPDFQMEASSRLERIYRLDSAAVQHVIRPELLFTWVPEVDQDDLPSFDGVDRIGKQNTLRYGFSSFWVVKKEVQPEQGEPYTTYREWARFRVRQAYLLDDDVEEPLIETKAGERFSDIDMELDVTPSPFVNVSYDLLYSPHDQKPTLHDLSVGLRSTRRDSLHLTYRYRQDTTIDELITSFHVKILPNLSLSTYYDYSFQKEEVFEQSYSLAYRHGCWGLRFGYREEGEDREFTFALTLVGLGEVGSTLSQEGSLSVEGDF</sequence>
<evidence type="ECO:0000313" key="6">
    <source>
        <dbReference type="EMBL" id="SMC27794.1"/>
    </source>
</evidence>
<dbReference type="Gene3D" id="2.60.450.10">
    <property type="entry name" value="Lipopolysaccharide (LPS) transport protein A like domain"/>
    <property type="match status" value="1"/>
</dbReference>
<keyword evidence="2" id="KW-0472">Membrane</keyword>
<dbReference type="InterPro" id="IPR050218">
    <property type="entry name" value="LptD"/>
</dbReference>
<proteinExistence type="inferred from homology"/>
<dbReference type="GO" id="GO:0043165">
    <property type="term" value="P:Gram-negative-bacterium-type cell outer membrane assembly"/>
    <property type="evidence" value="ECO:0007669"/>
    <property type="project" value="InterPro"/>
</dbReference>
<evidence type="ECO:0000259" key="4">
    <source>
        <dbReference type="Pfam" id="PF03968"/>
    </source>
</evidence>
<dbReference type="GO" id="GO:0009279">
    <property type="term" value="C:cell outer membrane"/>
    <property type="evidence" value="ECO:0007669"/>
    <property type="project" value="InterPro"/>
</dbReference>
<keyword evidence="1" id="KW-0732">Signal</keyword>
<dbReference type="PANTHER" id="PTHR30189:SF1">
    <property type="entry name" value="LPS-ASSEMBLY PROTEIN LPTD"/>
    <property type="match status" value="1"/>
</dbReference>
<reference evidence="6 7" key="1">
    <citation type="submission" date="2017-04" db="EMBL/GenBank/DDBJ databases">
        <authorList>
            <person name="Afonso C.L."/>
            <person name="Miller P.J."/>
            <person name="Scott M.A."/>
            <person name="Spackman E."/>
            <person name="Goraichik I."/>
            <person name="Dimitrov K.M."/>
            <person name="Suarez D.L."/>
            <person name="Swayne D.E."/>
        </authorList>
    </citation>
    <scope>NUCLEOTIDE SEQUENCE [LARGE SCALE GENOMIC DNA]</scope>
    <source>
        <strain evidence="6 7">DSM 13146</strain>
    </source>
</reference>
<evidence type="ECO:0000256" key="1">
    <source>
        <dbReference type="ARBA" id="ARBA00022729"/>
    </source>
</evidence>
<dbReference type="InterPro" id="IPR020889">
    <property type="entry name" value="LipoPS_assembly_LptD"/>
</dbReference>
<dbReference type="STRING" id="1121390.SAMN02746041_03069"/>
<evidence type="ECO:0000256" key="2">
    <source>
        <dbReference type="ARBA" id="ARBA00023136"/>
    </source>
</evidence>